<sequence length="135" mass="15558">MLLIDKETYLASVEKAYTLQEKFKQTARIDVLGRVRALLERTTGLKTRIAREGQLSYFAGLLRVVDNYIQIHPDYAPYVPGGETIIYDRQWRGDEDDRDFRKSFPRYAYAPSGMQGTIFKSLSAIEGDLTLFNPR</sequence>
<accession>A0A0G2HLY4</accession>
<comment type="caution">
    <text evidence="1">The sequence shown here is derived from an EMBL/GenBank/DDBJ whole genome shotgun (WGS) entry which is preliminary data.</text>
</comment>
<evidence type="ECO:0000313" key="1">
    <source>
        <dbReference type="EMBL" id="KKY29310.1"/>
    </source>
</evidence>
<organism evidence="1 2">
    <name type="scientific">Diaporthe ampelina</name>
    <dbReference type="NCBI Taxonomy" id="1214573"/>
    <lineage>
        <taxon>Eukaryota</taxon>
        <taxon>Fungi</taxon>
        <taxon>Dikarya</taxon>
        <taxon>Ascomycota</taxon>
        <taxon>Pezizomycotina</taxon>
        <taxon>Sordariomycetes</taxon>
        <taxon>Sordariomycetidae</taxon>
        <taxon>Diaporthales</taxon>
        <taxon>Diaporthaceae</taxon>
        <taxon>Diaporthe</taxon>
    </lineage>
</organism>
<evidence type="ECO:0000313" key="2">
    <source>
        <dbReference type="Proteomes" id="UP000034680"/>
    </source>
</evidence>
<dbReference type="OrthoDB" id="5282017at2759"/>
<reference evidence="1 2" key="2">
    <citation type="submission" date="2015-05" db="EMBL/GenBank/DDBJ databases">
        <authorList>
            <person name="Morales-Cruz A."/>
            <person name="Amrine K.C."/>
            <person name="Cantu D."/>
        </authorList>
    </citation>
    <scope>NUCLEOTIDE SEQUENCE [LARGE SCALE GENOMIC DNA]</scope>
    <source>
        <strain evidence="1">DA912</strain>
    </source>
</reference>
<dbReference type="Proteomes" id="UP000034680">
    <property type="component" value="Unassembled WGS sequence"/>
</dbReference>
<proteinExistence type="predicted"/>
<reference evidence="1 2" key="1">
    <citation type="submission" date="2015-05" db="EMBL/GenBank/DDBJ databases">
        <title>Distinctive expansion of gene families associated with plant cell wall degradation and secondary metabolism in the genomes of grapevine trunk pathogens.</title>
        <authorList>
            <person name="Lawrence D.P."/>
            <person name="Travadon R."/>
            <person name="Rolshausen P.E."/>
            <person name="Baumgartner K."/>
        </authorList>
    </citation>
    <scope>NUCLEOTIDE SEQUENCE [LARGE SCALE GENOMIC DNA]</scope>
    <source>
        <strain evidence="1">DA912</strain>
    </source>
</reference>
<keyword evidence="2" id="KW-1185">Reference proteome</keyword>
<protein>
    <submittedName>
        <fullName evidence="1">Uncharacterized protein</fullName>
    </submittedName>
</protein>
<dbReference type="EMBL" id="LCUC01001055">
    <property type="protein sequence ID" value="KKY29310.1"/>
    <property type="molecule type" value="Genomic_DNA"/>
</dbReference>
<name>A0A0G2HLY4_9PEZI</name>
<dbReference type="AlphaFoldDB" id="A0A0G2HLY4"/>
<gene>
    <name evidence="1" type="ORF">UCDDA912_g10765</name>
</gene>